<accession>A0AB38GDN1</accession>
<dbReference type="Proteomes" id="UP000290347">
    <property type="component" value="Chromosome"/>
</dbReference>
<dbReference type="RefSeq" id="WP_020862523.1">
    <property type="nucleotide sequence ID" value="NZ_CP012387.1"/>
</dbReference>
<proteinExistence type="predicted"/>
<name>A0AB38GDN1_MYCMC</name>
<organism evidence="3 4">
    <name type="scientific">Mycoplasma mycoides subsp. capri</name>
    <dbReference type="NCBI Taxonomy" id="40477"/>
    <lineage>
        <taxon>Bacteria</taxon>
        <taxon>Bacillati</taxon>
        <taxon>Mycoplasmatota</taxon>
        <taxon>Mollicutes</taxon>
        <taxon>Mycoplasmataceae</taxon>
        <taxon>Mycoplasma</taxon>
    </lineage>
</organism>
<reference evidence="3 4" key="1">
    <citation type="submission" date="2018-05" db="EMBL/GenBank/DDBJ databases">
        <authorList>
            <person name="Falquet L."/>
            <person name="Falquet L."/>
        </authorList>
    </citation>
    <scope>NUCLEOTIDE SEQUENCE [LARGE SCALE GENOMIC DNA]</scope>
    <source>
        <strain evidence="3 4">GM12</strain>
    </source>
</reference>
<dbReference type="AlphaFoldDB" id="A0AB38GDN1"/>
<evidence type="ECO:0000313" key="3">
    <source>
        <dbReference type="EMBL" id="SRX71129.1"/>
    </source>
</evidence>
<dbReference type="Pfam" id="PF03382">
    <property type="entry name" value="DUF285"/>
    <property type="match status" value="1"/>
</dbReference>
<keyword evidence="2" id="KW-0812">Transmembrane</keyword>
<feature type="transmembrane region" description="Helical" evidence="2">
    <location>
        <begin position="7"/>
        <end position="24"/>
    </location>
</feature>
<evidence type="ECO:0000313" key="4">
    <source>
        <dbReference type="Proteomes" id="UP000290347"/>
    </source>
</evidence>
<evidence type="ECO:0000256" key="1">
    <source>
        <dbReference type="SAM" id="MobiDB-lite"/>
    </source>
</evidence>
<gene>
    <name evidence="3" type="ORF">MMC68T_00133</name>
</gene>
<feature type="region of interest" description="Disordered" evidence="1">
    <location>
        <begin position="203"/>
        <end position="225"/>
    </location>
</feature>
<protein>
    <submittedName>
        <fullName evidence="3">BspA family leucine-rich repeat surface protein</fullName>
    </submittedName>
</protein>
<evidence type="ECO:0000256" key="2">
    <source>
        <dbReference type="SAM" id="Phobius"/>
    </source>
</evidence>
<dbReference type="InterPro" id="IPR011889">
    <property type="entry name" value="Liste_lipo_26"/>
</dbReference>
<feature type="compositionally biased region" description="Basic and acidic residues" evidence="1">
    <location>
        <begin position="212"/>
        <end position="225"/>
    </location>
</feature>
<keyword evidence="2" id="KW-0472">Membrane</keyword>
<feature type="compositionally biased region" description="Low complexity" evidence="1">
    <location>
        <begin position="262"/>
        <end position="272"/>
    </location>
</feature>
<feature type="region of interest" description="Disordered" evidence="1">
    <location>
        <begin position="262"/>
        <end position="287"/>
    </location>
</feature>
<sequence>MRKFISLILFCSVISISFFISLLFNNANNYKFYLNQKEKEEKKEEYPYHKYNGSDKSEITEIGYYKNESGVIIIRPIPWYVKKVTETLPEKIQSLRSAFAYRYDHHKEVTGFEKWDTKNITDMSFMFFNNETINVDLSNWKTEKVTNMQGMFKGAIKFNNADKPLSWTTNEVTNMDSMFDGAKSFKQNLKDWNVDKVDKNRNFSRASGISNDKNKLPKWKKDEEQDPIEKKIEKKEPEVIIHPSPTPKPKIEVPLTKIITPISKSSSTPNSKLNKENLKPNITTPKQETKKLSTPAIVGIVVGSQVVLTSLAAGVPYLIKRFKK</sequence>
<dbReference type="NCBIfam" id="TIGR02167">
    <property type="entry name" value="Liste_lipo_26"/>
    <property type="match status" value="1"/>
</dbReference>
<dbReference type="EMBL" id="LS483515">
    <property type="protein sequence ID" value="SRX71129.1"/>
    <property type="molecule type" value="Genomic_DNA"/>
</dbReference>
<dbReference type="InterPro" id="IPR005046">
    <property type="entry name" value="DUF285"/>
</dbReference>
<keyword evidence="2" id="KW-1133">Transmembrane helix</keyword>
<feature type="transmembrane region" description="Helical" evidence="2">
    <location>
        <begin position="296"/>
        <end position="319"/>
    </location>
</feature>